<reference evidence="11" key="1">
    <citation type="submission" date="2023-03" db="EMBL/GenBank/DDBJ databases">
        <authorList>
            <person name="Julca I."/>
        </authorList>
    </citation>
    <scope>NUCLEOTIDE SEQUENCE</scope>
</reference>
<dbReference type="GO" id="GO:0016567">
    <property type="term" value="P:protein ubiquitination"/>
    <property type="evidence" value="ECO:0007669"/>
    <property type="project" value="TreeGrafter"/>
</dbReference>
<dbReference type="InterPro" id="IPR039525">
    <property type="entry name" value="RNF126-like_zinc-ribbon"/>
</dbReference>
<accession>A0AAV1D5V0</accession>
<dbReference type="EC" id="2.3.2.27" evidence="2"/>
<evidence type="ECO:0000313" key="11">
    <source>
        <dbReference type="EMBL" id="CAI9103244.1"/>
    </source>
</evidence>
<dbReference type="SUPFAM" id="SSF57850">
    <property type="entry name" value="RING/U-box"/>
    <property type="match status" value="1"/>
</dbReference>
<dbReference type="Pfam" id="PF13639">
    <property type="entry name" value="zf-RING_2"/>
    <property type="match status" value="1"/>
</dbReference>
<dbReference type="InterPro" id="IPR013083">
    <property type="entry name" value="Znf_RING/FYVE/PHD"/>
</dbReference>
<evidence type="ECO:0000259" key="10">
    <source>
        <dbReference type="PROSITE" id="PS50089"/>
    </source>
</evidence>
<keyword evidence="4" id="KW-0479">Metal-binding</keyword>
<evidence type="ECO:0000256" key="7">
    <source>
        <dbReference type="ARBA" id="ARBA00022833"/>
    </source>
</evidence>
<dbReference type="SMART" id="SM00184">
    <property type="entry name" value="RING"/>
    <property type="match status" value="1"/>
</dbReference>
<feature type="region of interest" description="Disordered" evidence="9">
    <location>
        <begin position="315"/>
        <end position="358"/>
    </location>
</feature>
<dbReference type="AlphaFoldDB" id="A0AAV1D5V0"/>
<keyword evidence="6" id="KW-0833">Ubl conjugation pathway</keyword>
<sequence length="358" mass="39306">MSLSRPTTATATTDTDNSSAAVHHVTYWCHECDMSVLLPRPLSSTSPPLCPHCRHDFLEQMDSFPPPPNPTASANHSAAVFQSMSPMDSDNPFPFPSASPADDTFLLDSPYFHRLVNNLMTADTPVSHHNHPINPPQYNSPASKSAIESLHHVVVDSAFLEKDPTVVCPVCKDQFLINSEAKLLPCNHAYHADCIIPWLQINCSCPVCRHRLPTENEARKHEVHGGERFIGAARLDELLDEEQDLFGFTSILRNVVRRQQQSNRDNEMHLRNVENWNRRVVWDNDILFSPTQIGEAESGGGSGRRGDHVERANSVETVTSWPMWPVEGGASGSGSGDGDVAVGVSSGRGISEGDAVMS</sequence>
<evidence type="ECO:0000256" key="4">
    <source>
        <dbReference type="ARBA" id="ARBA00022723"/>
    </source>
</evidence>
<dbReference type="Pfam" id="PF14369">
    <property type="entry name" value="Zn_ribbon_19"/>
    <property type="match status" value="1"/>
</dbReference>
<dbReference type="GO" id="GO:0008270">
    <property type="term" value="F:zinc ion binding"/>
    <property type="evidence" value="ECO:0007669"/>
    <property type="project" value="UniProtKB-KW"/>
</dbReference>
<organism evidence="11 12">
    <name type="scientific">Oldenlandia corymbosa var. corymbosa</name>
    <dbReference type="NCBI Taxonomy" id="529605"/>
    <lineage>
        <taxon>Eukaryota</taxon>
        <taxon>Viridiplantae</taxon>
        <taxon>Streptophyta</taxon>
        <taxon>Embryophyta</taxon>
        <taxon>Tracheophyta</taxon>
        <taxon>Spermatophyta</taxon>
        <taxon>Magnoliopsida</taxon>
        <taxon>eudicotyledons</taxon>
        <taxon>Gunneridae</taxon>
        <taxon>Pentapetalae</taxon>
        <taxon>asterids</taxon>
        <taxon>lamiids</taxon>
        <taxon>Gentianales</taxon>
        <taxon>Rubiaceae</taxon>
        <taxon>Rubioideae</taxon>
        <taxon>Spermacoceae</taxon>
        <taxon>Hedyotis-Oldenlandia complex</taxon>
        <taxon>Oldenlandia</taxon>
    </lineage>
</organism>
<gene>
    <name evidence="11" type="ORF">OLC1_LOCUS12455</name>
</gene>
<evidence type="ECO:0000256" key="5">
    <source>
        <dbReference type="ARBA" id="ARBA00022771"/>
    </source>
</evidence>
<feature type="domain" description="RING-type" evidence="10">
    <location>
        <begin position="168"/>
        <end position="209"/>
    </location>
</feature>
<evidence type="ECO:0000256" key="9">
    <source>
        <dbReference type="SAM" id="MobiDB-lite"/>
    </source>
</evidence>
<dbReference type="InterPro" id="IPR001841">
    <property type="entry name" value="Znf_RING"/>
</dbReference>
<dbReference type="PANTHER" id="PTHR15710">
    <property type="entry name" value="E3 UBIQUITIN-PROTEIN LIGASE PRAJA"/>
    <property type="match status" value="1"/>
</dbReference>
<keyword evidence="5 8" id="KW-0863">Zinc-finger</keyword>
<evidence type="ECO:0000256" key="1">
    <source>
        <dbReference type="ARBA" id="ARBA00000900"/>
    </source>
</evidence>
<evidence type="ECO:0000256" key="8">
    <source>
        <dbReference type="PROSITE-ProRule" id="PRU00175"/>
    </source>
</evidence>
<name>A0AAV1D5V0_OLDCO</name>
<keyword evidence="3" id="KW-0808">Transferase</keyword>
<evidence type="ECO:0000256" key="6">
    <source>
        <dbReference type="ARBA" id="ARBA00022786"/>
    </source>
</evidence>
<dbReference type="Proteomes" id="UP001161247">
    <property type="component" value="Chromosome 4"/>
</dbReference>
<evidence type="ECO:0000256" key="3">
    <source>
        <dbReference type="ARBA" id="ARBA00022679"/>
    </source>
</evidence>
<protein>
    <recommendedName>
        <fullName evidence="2">RING-type E3 ubiquitin transferase</fullName>
        <ecNumber evidence="2">2.3.2.27</ecNumber>
    </recommendedName>
</protein>
<evidence type="ECO:0000256" key="2">
    <source>
        <dbReference type="ARBA" id="ARBA00012483"/>
    </source>
</evidence>
<dbReference type="PROSITE" id="PS50089">
    <property type="entry name" value="ZF_RING_2"/>
    <property type="match status" value="1"/>
</dbReference>
<comment type="catalytic activity">
    <reaction evidence="1">
        <text>S-ubiquitinyl-[E2 ubiquitin-conjugating enzyme]-L-cysteine + [acceptor protein]-L-lysine = [E2 ubiquitin-conjugating enzyme]-L-cysteine + N(6)-ubiquitinyl-[acceptor protein]-L-lysine.</text>
        <dbReference type="EC" id="2.3.2.27"/>
    </reaction>
</comment>
<dbReference type="GO" id="GO:0061630">
    <property type="term" value="F:ubiquitin protein ligase activity"/>
    <property type="evidence" value="ECO:0007669"/>
    <property type="project" value="UniProtKB-EC"/>
</dbReference>
<evidence type="ECO:0000313" key="12">
    <source>
        <dbReference type="Proteomes" id="UP001161247"/>
    </source>
</evidence>
<keyword evidence="7" id="KW-0862">Zinc</keyword>
<keyword evidence="12" id="KW-1185">Reference proteome</keyword>
<dbReference type="Gene3D" id="3.30.40.10">
    <property type="entry name" value="Zinc/RING finger domain, C3HC4 (zinc finger)"/>
    <property type="match status" value="1"/>
</dbReference>
<proteinExistence type="predicted"/>
<dbReference type="EMBL" id="OX459121">
    <property type="protein sequence ID" value="CAI9103244.1"/>
    <property type="molecule type" value="Genomic_DNA"/>
</dbReference>
<dbReference type="GO" id="GO:0005737">
    <property type="term" value="C:cytoplasm"/>
    <property type="evidence" value="ECO:0007669"/>
    <property type="project" value="TreeGrafter"/>
</dbReference>
<dbReference type="PANTHER" id="PTHR15710:SF187">
    <property type="entry name" value="RING-TYPE E3 UBIQUITIN TRANSFERASE"/>
    <property type="match status" value="1"/>
</dbReference>
<feature type="compositionally biased region" description="Low complexity" evidence="9">
    <location>
        <begin position="338"/>
        <end position="347"/>
    </location>
</feature>